<evidence type="ECO:0000256" key="9">
    <source>
        <dbReference type="RuleBase" id="RU000688"/>
    </source>
</evidence>
<evidence type="ECO:0000256" key="4">
    <source>
        <dbReference type="ARBA" id="ARBA00022989"/>
    </source>
</evidence>
<dbReference type="PANTHER" id="PTHR45695:SF9">
    <property type="entry name" value="LEUCOKININ RECEPTOR"/>
    <property type="match status" value="1"/>
</dbReference>
<evidence type="ECO:0000256" key="5">
    <source>
        <dbReference type="ARBA" id="ARBA00023040"/>
    </source>
</evidence>
<dbReference type="OrthoDB" id="6503097at2759"/>
<dbReference type="GO" id="GO:0005886">
    <property type="term" value="C:plasma membrane"/>
    <property type="evidence" value="ECO:0007669"/>
    <property type="project" value="TreeGrafter"/>
</dbReference>
<dbReference type="VEuPathDB" id="VectorBase:LDEU008504"/>
<dbReference type="InterPro" id="IPR017452">
    <property type="entry name" value="GPCR_Rhodpsn_7TM"/>
</dbReference>
<reference evidence="12 13" key="1">
    <citation type="journal article" date="2018" name="Gigascience">
        <title>Genomes of trombidid mites reveal novel predicted allergens and laterally-transferred genes associated with secondary metabolism.</title>
        <authorList>
            <person name="Dong X."/>
            <person name="Chaisiri K."/>
            <person name="Xia D."/>
            <person name="Armstrong S.D."/>
            <person name="Fang Y."/>
            <person name="Donnelly M.J."/>
            <person name="Kadowaki T."/>
            <person name="McGarry J.W."/>
            <person name="Darby A.C."/>
            <person name="Makepeace B.L."/>
        </authorList>
    </citation>
    <scope>NUCLEOTIDE SEQUENCE [LARGE SCALE GENOMIC DNA]</scope>
    <source>
        <strain evidence="12">UoL-UT</strain>
    </source>
</reference>
<comment type="similarity">
    <text evidence="2 9">Belongs to the G-protein coupled receptor 1 family.</text>
</comment>
<proteinExistence type="inferred from homology"/>
<evidence type="ECO:0000256" key="2">
    <source>
        <dbReference type="ARBA" id="ARBA00010663"/>
    </source>
</evidence>
<dbReference type="PRINTS" id="PR01012">
    <property type="entry name" value="NRPEPTIDEYR"/>
</dbReference>
<evidence type="ECO:0000256" key="1">
    <source>
        <dbReference type="ARBA" id="ARBA00004141"/>
    </source>
</evidence>
<keyword evidence="5 9" id="KW-0297">G-protein coupled receptor</keyword>
<feature type="transmembrane region" description="Helical" evidence="10">
    <location>
        <begin position="273"/>
        <end position="291"/>
    </location>
</feature>
<evidence type="ECO:0000256" key="8">
    <source>
        <dbReference type="ARBA" id="ARBA00023224"/>
    </source>
</evidence>
<feature type="transmembrane region" description="Helical" evidence="10">
    <location>
        <begin position="224"/>
        <end position="245"/>
    </location>
</feature>
<dbReference type="GO" id="GO:0004983">
    <property type="term" value="F:neuropeptide Y receptor activity"/>
    <property type="evidence" value="ECO:0007669"/>
    <property type="project" value="InterPro"/>
</dbReference>
<comment type="subcellular location">
    <subcellularLocation>
        <location evidence="1">Membrane</location>
        <topology evidence="1">Multi-pass membrane protein</topology>
    </subcellularLocation>
</comment>
<evidence type="ECO:0000256" key="3">
    <source>
        <dbReference type="ARBA" id="ARBA00022692"/>
    </source>
</evidence>
<dbReference type="PANTHER" id="PTHR45695">
    <property type="entry name" value="LEUCOKININ RECEPTOR-RELATED"/>
    <property type="match status" value="1"/>
</dbReference>
<keyword evidence="6 10" id="KW-0472">Membrane</keyword>
<feature type="transmembrane region" description="Helical" evidence="10">
    <location>
        <begin position="325"/>
        <end position="344"/>
    </location>
</feature>
<evidence type="ECO:0000256" key="6">
    <source>
        <dbReference type="ARBA" id="ARBA00023136"/>
    </source>
</evidence>
<dbReference type="SUPFAM" id="SSF81321">
    <property type="entry name" value="Family A G protein-coupled receptor-like"/>
    <property type="match status" value="1"/>
</dbReference>
<keyword evidence="4 10" id="KW-1133">Transmembrane helix</keyword>
<comment type="caution">
    <text evidence="12">The sequence shown here is derived from an EMBL/GenBank/DDBJ whole genome shotgun (WGS) entry which is preliminary data.</text>
</comment>
<feature type="transmembrane region" description="Helical" evidence="10">
    <location>
        <begin position="54"/>
        <end position="79"/>
    </location>
</feature>
<dbReference type="EMBL" id="NCKV01006293">
    <property type="protein sequence ID" value="RWS23536.1"/>
    <property type="molecule type" value="Genomic_DNA"/>
</dbReference>
<dbReference type="InterPro" id="IPR000611">
    <property type="entry name" value="NPY_rcpt"/>
</dbReference>
<evidence type="ECO:0000256" key="7">
    <source>
        <dbReference type="ARBA" id="ARBA00023170"/>
    </source>
</evidence>
<dbReference type="AlphaFoldDB" id="A0A443S7K5"/>
<feature type="transmembrane region" description="Helical" evidence="10">
    <location>
        <begin position="91"/>
        <end position="118"/>
    </location>
</feature>
<feature type="transmembrane region" description="Helical" evidence="10">
    <location>
        <begin position="167"/>
        <end position="187"/>
    </location>
</feature>
<dbReference type="Pfam" id="PF00001">
    <property type="entry name" value="7tm_1"/>
    <property type="match status" value="1"/>
</dbReference>
<evidence type="ECO:0000313" key="13">
    <source>
        <dbReference type="Proteomes" id="UP000288716"/>
    </source>
</evidence>
<keyword evidence="8 9" id="KW-0807">Transducer</keyword>
<evidence type="ECO:0000313" key="12">
    <source>
        <dbReference type="EMBL" id="RWS23536.1"/>
    </source>
</evidence>
<evidence type="ECO:0000256" key="10">
    <source>
        <dbReference type="SAM" id="Phobius"/>
    </source>
</evidence>
<protein>
    <submittedName>
        <fullName evidence="12">Putative G-protein coupled receptor 83-like protein</fullName>
    </submittedName>
</protein>
<dbReference type="PROSITE" id="PS00237">
    <property type="entry name" value="G_PROTEIN_RECEP_F1_1"/>
    <property type="match status" value="1"/>
</dbReference>
<name>A0A443S7K5_9ACAR</name>
<keyword evidence="13" id="KW-1185">Reference proteome</keyword>
<keyword evidence="7 9" id="KW-0675">Receptor</keyword>
<accession>A0A443S7K5</accession>
<dbReference type="Gene3D" id="1.20.1070.10">
    <property type="entry name" value="Rhodopsin 7-helix transmembrane proteins"/>
    <property type="match status" value="1"/>
</dbReference>
<organism evidence="12 13">
    <name type="scientific">Leptotrombidium deliense</name>
    <dbReference type="NCBI Taxonomy" id="299467"/>
    <lineage>
        <taxon>Eukaryota</taxon>
        <taxon>Metazoa</taxon>
        <taxon>Ecdysozoa</taxon>
        <taxon>Arthropoda</taxon>
        <taxon>Chelicerata</taxon>
        <taxon>Arachnida</taxon>
        <taxon>Acari</taxon>
        <taxon>Acariformes</taxon>
        <taxon>Trombidiformes</taxon>
        <taxon>Prostigmata</taxon>
        <taxon>Anystina</taxon>
        <taxon>Parasitengona</taxon>
        <taxon>Trombiculoidea</taxon>
        <taxon>Trombiculidae</taxon>
        <taxon>Leptotrombidium</taxon>
    </lineage>
</organism>
<evidence type="ECO:0000259" key="11">
    <source>
        <dbReference type="PROSITE" id="PS50262"/>
    </source>
</evidence>
<dbReference type="PROSITE" id="PS50262">
    <property type="entry name" value="G_PROTEIN_RECEP_F1_2"/>
    <property type="match status" value="1"/>
</dbReference>
<sequence>MELNEVFFNVTDTSNSTFANFTRLQNVSEDKNFTGCSNDTQASTINNDHFNRDVFLIVLYTVTAIVAIIGNYFVCKIILSKNSKLRNSTNILVANLALSDLIGAITIPAQWLFCSYYVLENWKFEIPCAITKSTQVLSFYMSSLIMMLIALERFISVAFPTSPPFPSTIIVSITWLVTTLFVASSIGSAKIFEYFTPERVISCRIVFEFKKPFNSGNLRSLRVWGIWLGQYVIPLFVTILLYALIVRKVWAQRRFTNSTNSTSDKKNQRQRRLVIMLVLVVVVFLICWLPLHALNFTDYVIKKLEKKVKKCTKKVSCNDSTTYFFLYWFGISSCCYNPFIYWWMNDDFRKAFKKLLPSYVLRLIQSERRKHVLRGQVATEMSDIKLTNSSSDKTSSLYIRSNTSDN</sequence>
<dbReference type="InterPro" id="IPR000276">
    <property type="entry name" value="GPCR_Rhodpsn"/>
</dbReference>
<dbReference type="PRINTS" id="PR00237">
    <property type="entry name" value="GPCRRHODOPSN"/>
</dbReference>
<feature type="domain" description="G-protein coupled receptors family 1 profile" evidence="11">
    <location>
        <begin position="70"/>
        <end position="341"/>
    </location>
</feature>
<keyword evidence="3 9" id="KW-0812">Transmembrane</keyword>
<gene>
    <name evidence="12" type="ORF">B4U80_13917</name>
</gene>
<feature type="transmembrane region" description="Helical" evidence="10">
    <location>
        <begin position="138"/>
        <end position="155"/>
    </location>
</feature>
<dbReference type="SMART" id="SM01381">
    <property type="entry name" value="7TM_GPCR_Srsx"/>
    <property type="match status" value="1"/>
</dbReference>
<dbReference type="STRING" id="299467.A0A443S7K5"/>
<dbReference type="Proteomes" id="UP000288716">
    <property type="component" value="Unassembled WGS sequence"/>
</dbReference>